<dbReference type="Proteomes" id="UP000664265">
    <property type="component" value="Unassembled WGS sequence"/>
</dbReference>
<evidence type="ECO:0000313" key="2">
    <source>
        <dbReference type="Proteomes" id="UP000664265"/>
    </source>
</evidence>
<evidence type="ECO:0000313" key="1">
    <source>
        <dbReference type="EMBL" id="MBO1362352.1"/>
    </source>
</evidence>
<reference evidence="1 2" key="1">
    <citation type="submission" date="2021-01" db="EMBL/GenBank/DDBJ databases">
        <title>Prevotella A2931 sp. nov.</title>
        <authorList>
            <person name="Buhl M."/>
            <person name="Oberhettinger P."/>
        </authorList>
    </citation>
    <scope>NUCLEOTIDE SEQUENCE [LARGE SCALE GENOMIC DNA]</scope>
    <source>
        <strain evidence="1 2">A2931</strain>
    </source>
</reference>
<organism evidence="1 2">
    <name type="scientific">Prevotella illustrans</name>
    <dbReference type="NCBI Taxonomy" id="2800387"/>
    <lineage>
        <taxon>Bacteria</taxon>
        <taxon>Pseudomonadati</taxon>
        <taxon>Bacteroidota</taxon>
        <taxon>Bacteroidia</taxon>
        <taxon>Bacteroidales</taxon>
        <taxon>Prevotellaceae</taxon>
        <taxon>Prevotella</taxon>
    </lineage>
</organism>
<dbReference type="SUPFAM" id="SSF53756">
    <property type="entry name" value="UDP-Glycosyltransferase/glycogen phosphorylase"/>
    <property type="match status" value="1"/>
</dbReference>
<comment type="caution">
    <text evidence="1">The sequence shown here is derived from an EMBL/GenBank/DDBJ whole genome shotgun (WGS) entry which is preliminary data.</text>
</comment>
<gene>
    <name evidence="1" type="ORF">JHU38_00905</name>
</gene>
<dbReference type="EMBL" id="JAERMS010000002">
    <property type="protein sequence ID" value="MBO1362352.1"/>
    <property type="molecule type" value="Genomic_DNA"/>
</dbReference>
<accession>A0ABS3M2I5</accession>
<keyword evidence="2" id="KW-1185">Reference proteome</keyword>
<dbReference type="RefSeq" id="WP_107582561.1">
    <property type="nucleotide sequence ID" value="NZ_JAERMS010000002.1"/>
</dbReference>
<name>A0ABS3M2I5_9BACT</name>
<dbReference type="Gene3D" id="3.40.50.2000">
    <property type="entry name" value="Glycogen Phosphorylase B"/>
    <property type="match status" value="1"/>
</dbReference>
<sequence>MRILLLGEYSNVHATLALGFRKLGHQVTVASNGDFWKNYDRDIDLARSTAHFGGIRLIIKIIRKLNAFMGYDIVQLINPMFLELKAELLFFAYKFLRKHNKHVILGAFGMDYYWVESGTIHKPLRYSDFNIGNQNRTNKDAIKEQKDWVGTAKERLNKMIASDCDAIVCGLYEYWIAYKDHYPQKVHFIPLPIIPDLSEGDTSSSNRQKSLESSPTKYESIKKTTFFIGINKERNEYKGTDIMLQAALDAQAKMPDRIDLQIVESIPFKQYRQLMISADAILDQLYSYTPSMNSLEAMSHGIICIGGGEPENYEILGDTELKPIINVLPTYQSVFDKVIFLAQNRGLVERFKKESKEYINLYHDYIKVASKYLTIYNEILCQDCAVKAHKKI</sequence>
<protein>
    <submittedName>
        <fullName evidence="1">Glycosyltransferase family 1 protein</fullName>
    </submittedName>
</protein>
<proteinExistence type="predicted"/>